<dbReference type="PANTHER" id="PTHR24198">
    <property type="entry name" value="ANKYRIN REPEAT AND PROTEIN KINASE DOMAIN-CONTAINING PROTEIN"/>
    <property type="match status" value="1"/>
</dbReference>
<feature type="repeat" description="ANK" evidence="3">
    <location>
        <begin position="200"/>
        <end position="224"/>
    </location>
</feature>
<evidence type="ECO:0000256" key="2">
    <source>
        <dbReference type="ARBA" id="ARBA00023043"/>
    </source>
</evidence>
<dbReference type="SMART" id="SM00248">
    <property type="entry name" value="ANK"/>
    <property type="match status" value="4"/>
</dbReference>
<gene>
    <name evidence="4" type="ORF">PBRA_005456</name>
</gene>
<sequence>MSIVNIWIRLGRTAISLSLALLFLFNGRDVEAVVTVMYSYDVPDWAASGMEQLLVAASGDIRRETVANAIHHGLSGGEIDDRKSRFIDGVKWHGSPNVLIWAASSGNTAVLELLAAIDGIPLTTPDKELDQTPLHHAAKNGHDLAVRILLGSRVNIDPIDERRMTPLHLAAEGGHSDVIDELLNIRSHGQRVAVSLRDARGQTPLYKAILRGHSTVVKTLLLSGLIDDEDKQAAWQLAHEKCDSQSVSLLRDYWHH</sequence>
<keyword evidence="2 3" id="KW-0040">ANK repeat</keyword>
<evidence type="ECO:0000313" key="4">
    <source>
        <dbReference type="EMBL" id="CEO96852.1"/>
    </source>
</evidence>
<dbReference type="OrthoDB" id="341259at2759"/>
<dbReference type="PROSITE" id="PS50088">
    <property type="entry name" value="ANK_REPEAT"/>
    <property type="match status" value="3"/>
</dbReference>
<dbReference type="InterPro" id="IPR036770">
    <property type="entry name" value="Ankyrin_rpt-contain_sf"/>
</dbReference>
<name>A0A0G4INW2_PLABS</name>
<dbReference type="SUPFAM" id="SSF48403">
    <property type="entry name" value="Ankyrin repeat"/>
    <property type="match status" value="1"/>
</dbReference>
<feature type="repeat" description="ANK" evidence="3">
    <location>
        <begin position="162"/>
        <end position="184"/>
    </location>
</feature>
<dbReference type="PROSITE" id="PS50297">
    <property type="entry name" value="ANK_REP_REGION"/>
    <property type="match status" value="3"/>
</dbReference>
<dbReference type="EMBL" id="CDSF01000077">
    <property type="protein sequence ID" value="CEO96852.1"/>
    <property type="molecule type" value="Genomic_DNA"/>
</dbReference>
<reference evidence="4 5" key="1">
    <citation type="submission" date="2015-02" db="EMBL/GenBank/DDBJ databases">
        <authorList>
            <person name="Chooi Y.-H."/>
        </authorList>
    </citation>
    <scope>NUCLEOTIDE SEQUENCE [LARGE SCALE GENOMIC DNA]</scope>
    <source>
        <strain evidence="4">E3</strain>
    </source>
</reference>
<feature type="repeat" description="ANK" evidence="3">
    <location>
        <begin position="129"/>
        <end position="161"/>
    </location>
</feature>
<organism evidence="4 5">
    <name type="scientific">Plasmodiophora brassicae</name>
    <name type="common">Clubroot disease agent</name>
    <dbReference type="NCBI Taxonomy" id="37360"/>
    <lineage>
        <taxon>Eukaryota</taxon>
        <taxon>Sar</taxon>
        <taxon>Rhizaria</taxon>
        <taxon>Endomyxa</taxon>
        <taxon>Phytomyxea</taxon>
        <taxon>Plasmodiophorida</taxon>
        <taxon>Plasmodiophoridae</taxon>
        <taxon>Plasmodiophora</taxon>
    </lineage>
</organism>
<dbReference type="Proteomes" id="UP000039324">
    <property type="component" value="Unassembled WGS sequence"/>
</dbReference>
<dbReference type="PANTHER" id="PTHR24198:SF165">
    <property type="entry name" value="ANKYRIN REPEAT-CONTAINING PROTEIN-RELATED"/>
    <property type="match status" value="1"/>
</dbReference>
<dbReference type="AlphaFoldDB" id="A0A0G4INW2"/>
<protein>
    <submittedName>
        <fullName evidence="4">Uncharacterized protein</fullName>
    </submittedName>
</protein>
<evidence type="ECO:0000256" key="1">
    <source>
        <dbReference type="ARBA" id="ARBA00022737"/>
    </source>
</evidence>
<dbReference type="Pfam" id="PF00023">
    <property type="entry name" value="Ank"/>
    <property type="match status" value="1"/>
</dbReference>
<dbReference type="Pfam" id="PF12796">
    <property type="entry name" value="Ank_2"/>
    <property type="match status" value="1"/>
</dbReference>
<evidence type="ECO:0000256" key="3">
    <source>
        <dbReference type="PROSITE-ProRule" id="PRU00023"/>
    </source>
</evidence>
<dbReference type="InterPro" id="IPR002110">
    <property type="entry name" value="Ankyrin_rpt"/>
</dbReference>
<proteinExistence type="predicted"/>
<dbReference type="STRING" id="37360.A0A0G4INW2"/>
<evidence type="ECO:0000313" key="5">
    <source>
        <dbReference type="Proteomes" id="UP000039324"/>
    </source>
</evidence>
<accession>A0A0G4INW2</accession>
<keyword evidence="1" id="KW-0677">Repeat</keyword>
<keyword evidence="5" id="KW-1185">Reference proteome</keyword>
<dbReference type="Gene3D" id="1.25.40.20">
    <property type="entry name" value="Ankyrin repeat-containing domain"/>
    <property type="match status" value="1"/>
</dbReference>